<dbReference type="Proteomes" id="UP001499843">
    <property type="component" value="Unassembled WGS sequence"/>
</dbReference>
<keyword evidence="2" id="KW-0732">Signal</keyword>
<dbReference type="EMBL" id="BAAAQX010000003">
    <property type="protein sequence ID" value="GAA2206361.1"/>
    <property type="molecule type" value="Genomic_DNA"/>
</dbReference>
<evidence type="ECO:0000313" key="3">
    <source>
        <dbReference type="EMBL" id="GAA2206361.1"/>
    </source>
</evidence>
<protein>
    <recommendedName>
        <fullName evidence="5">Lipoprotein</fullName>
    </recommendedName>
</protein>
<comment type="caution">
    <text evidence="3">The sequence shown here is derived from an EMBL/GenBank/DDBJ whole genome shotgun (WGS) entry which is preliminary data.</text>
</comment>
<organism evidence="3 4">
    <name type="scientific">Nonomuraea monospora</name>
    <dbReference type="NCBI Taxonomy" id="568818"/>
    <lineage>
        <taxon>Bacteria</taxon>
        <taxon>Bacillati</taxon>
        <taxon>Actinomycetota</taxon>
        <taxon>Actinomycetes</taxon>
        <taxon>Streptosporangiales</taxon>
        <taxon>Streptosporangiaceae</taxon>
        <taxon>Nonomuraea</taxon>
    </lineage>
</organism>
<evidence type="ECO:0000256" key="1">
    <source>
        <dbReference type="SAM" id="MobiDB-lite"/>
    </source>
</evidence>
<evidence type="ECO:0000313" key="4">
    <source>
        <dbReference type="Proteomes" id="UP001499843"/>
    </source>
</evidence>
<dbReference type="RefSeq" id="WP_344472472.1">
    <property type="nucleotide sequence ID" value="NZ_BAAAQX010000003.1"/>
</dbReference>
<dbReference type="PROSITE" id="PS51257">
    <property type="entry name" value="PROKAR_LIPOPROTEIN"/>
    <property type="match status" value="1"/>
</dbReference>
<sequence>MTRTLLAAALLATLAAGCGTSQSGAGVASVTASSAAPSATPSPTATADPQEQGRKFAQCMREHGVPMEDPAPDGSGGLAVIAGKADGKTKKAIEACRELAPFKDRRAATPEDVEQLRALARCMRENGVDMPDPGPDGTFGGGAGSIKRDDPAFQKAFEACRGSFPSTGATK</sequence>
<feature type="region of interest" description="Disordered" evidence="1">
    <location>
        <begin position="126"/>
        <end position="152"/>
    </location>
</feature>
<reference evidence="3 4" key="1">
    <citation type="journal article" date="2019" name="Int. J. Syst. Evol. Microbiol.">
        <title>The Global Catalogue of Microorganisms (GCM) 10K type strain sequencing project: providing services to taxonomists for standard genome sequencing and annotation.</title>
        <authorList>
            <consortium name="The Broad Institute Genomics Platform"/>
            <consortium name="The Broad Institute Genome Sequencing Center for Infectious Disease"/>
            <person name="Wu L."/>
            <person name="Ma J."/>
        </authorList>
    </citation>
    <scope>NUCLEOTIDE SEQUENCE [LARGE SCALE GENOMIC DNA]</scope>
    <source>
        <strain evidence="3 4">JCM 16114</strain>
    </source>
</reference>
<keyword evidence="4" id="KW-1185">Reference proteome</keyword>
<feature type="chain" id="PRO_5046532928" description="Lipoprotein" evidence="2">
    <location>
        <begin position="26"/>
        <end position="171"/>
    </location>
</feature>
<feature type="signal peptide" evidence="2">
    <location>
        <begin position="1"/>
        <end position="25"/>
    </location>
</feature>
<feature type="region of interest" description="Disordered" evidence="1">
    <location>
        <begin position="31"/>
        <end position="53"/>
    </location>
</feature>
<gene>
    <name evidence="3" type="ORF">GCM10009850_018190</name>
</gene>
<proteinExistence type="predicted"/>
<name>A0ABN3CB25_9ACTN</name>
<evidence type="ECO:0008006" key="5">
    <source>
        <dbReference type="Google" id="ProtNLM"/>
    </source>
</evidence>
<accession>A0ABN3CB25</accession>
<feature type="compositionally biased region" description="Low complexity" evidence="1">
    <location>
        <begin position="31"/>
        <end position="47"/>
    </location>
</feature>
<evidence type="ECO:0000256" key="2">
    <source>
        <dbReference type="SAM" id="SignalP"/>
    </source>
</evidence>